<evidence type="ECO:0000256" key="10">
    <source>
        <dbReference type="ARBA" id="ARBA00038533"/>
    </source>
</evidence>
<dbReference type="SUPFAM" id="SSF53756">
    <property type="entry name" value="UDP-Glycosyltransferase/glycogen phosphorylase"/>
    <property type="match status" value="1"/>
</dbReference>
<evidence type="ECO:0000256" key="8">
    <source>
        <dbReference type="ARBA" id="ARBA00022898"/>
    </source>
</evidence>
<evidence type="ECO:0000256" key="4">
    <source>
        <dbReference type="ARBA" id="ARBA00022533"/>
    </source>
</evidence>
<evidence type="ECO:0000256" key="1">
    <source>
        <dbReference type="ARBA" id="ARBA00001275"/>
    </source>
</evidence>
<dbReference type="PANTHER" id="PTHR11468:SF29">
    <property type="entry name" value="GLYCOGEN PHOSPHORYLASE, BRAIN FORM"/>
    <property type="match status" value="1"/>
</dbReference>
<protein>
    <recommendedName>
        <fullName evidence="12">Alpha-1,4 glucan phosphorylase</fullName>
        <ecNumber evidence="12">2.4.1.1</ecNumber>
    </recommendedName>
</protein>
<proteinExistence type="inferred from homology"/>
<evidence type="ECO:0000256" key="2">
    <source>
        <dbReference type="ARBA" id="ARBA00001933"/>
    </source>
</evidence>
<reference evidence="14" key="3">
    <citation type="submission" date="2025-09" db="UniProtKB">
        <authorList>
            <consortium name="Ensembl"/>
        </authorList>
    </citation>
    <scope>IDENTIFICATION</scope>
    <source>
        <strain evidence="14">breed Abyssinian</strain>
    </source>
</reference>
<evidence type="ECO:0000313" key="14">
    <source>
        <dbReference type="Ensembl" id="ENSFCTP00005002573.1"/>
    </source>
</evidence>
<comment type="subunit">
    <text evidence="10">Homodimer. Dimers associate into a tetramer to form the enzymatically active phosphorylase A.</text>
</comment>
<evidence type="ECO:0000313" key="15">
    <source>
        <dbReference type="Proteomes" id="UP000823872"/>
    </source>
</evidence>
<reference evidence="14 15" key="1">
    <citation type="submission" date="2021-02" db="EMBL/GenBank/DDBJ databases">
        <title>Safari Cat Assemblies.</title>
        <authorList>
            <person name="Bredemeyer K.R."/>
            <person name="Murphy W.J."/>
        </authorList>
    </citation>
    <scope>NUCLEOTIDE SEQUENCE [LARGE SCALE GENOMIC DNA]</scope>
</reference>
<dbReference type="Ensembl" id="ENSFCTT00005004258.1">
    <property type="protein sequence ID" value="ENSFCTP00005002573.1"/>
    <property type="gene ID" value="ENSFCTG00005001647.1"/>
</dbReference>
<sequence length="842" mass="93624">MAKPLTDSEKRKQISVRGIAGLGDVAEVRKSFNRHLHFTLVKDRNVATPRDYFFALAHTVRDHLVGRWIRTQQHYYERDPKRIYYLSLEFYMGRTLQNTMVNLGLQNACDEAIYQLGLDLEELEEIEEDAGLGNGGLGRLAACFLDSMATLGLAAYGYGIRYEFGIFNQKIVNGWQVEEADDWLRYGNPWEKARPEYMLPVHFYGRVEHTPEGVRWLDTQVVLAMPYDTPVPGYRNNTVNTMRLWSAKAPNDFKLHDFNVGGYIEAVLDRNLAENISRVLYPNDNFFEGKELRLKQEYFVVAATLQDIIRRFKSSKFGCRDPVRTCFETFPDKVAIQLNDTHPALAIPELMRILVDVEKVDWDKAWEITKKTCAYTNHTVLPEALERWPVSMFEKLLPRHLEIIYAINQRHLDHVASLFPGDVDRLRRMSVIEEGDCKRINMAHLCVIGSHAVNGVARIHSEIVKQSVFKDFYELEPEKFQNKTNGITPRRWLLLCNPGLADTIVEKIGEGFLTDLSQLKKLLPLVNDEALIRDVAKVKQEDRKRTPEGGGVGVERSHRQETYGGAGALGATCRPGTGTPPLCCASPAQGPLHARVCGAARLRRRLARQAQVLLQAAVGVQRRGGRARGGRARGGAALMLQGDGLGPLPHPAADTAGRRRRPLASLPACVSVAAAHRSRFSREPTAPSIPAPGRGARLYGPAPGTRSAAPANQRRAPADPAPHSSPSLVPRVVGPVFPAPTCSHLGEGQAKPCGASWSRRGVMVPAGPSGRFCCGGVWARSRRVGGPVLPRARRRVQTHRVLPQIDDPNVRQRGTETEHPVIQSRSGKLAPSPPAPGFVIFL</sequence>
<evidence type="ECO:0000256" key="3">
    <source>
        <dbReference type="ARBA" id="ARBA00006047"/>
    </source>
</evidence>
<keyword evidence="5" id="KW-0321">Glycogen metabolism</keyword>
<keyword evidence="9 12" id="KW-0119">Carbohydrate metabolism</keyword>
<dbReference type="EC" id="2.4.1.1" evidence="12"/>
<keyword evidence="15" id="KW-1185">Reference proteome</keyword>
<evidence type="ECO:0000256" key="11">
    <source>
        <dbReference type="ARBA" id="ARBA00045394"/>
    </source>
</evidence>
<keyword evidence="7 12" id="KW-0808">Transferase</keyword>
<accession>A0ABI7VWZ4</accession>
<evidence type="ECO:0000256" key="12">
    <source>
        <dbReference type="RuleBase" id="RU000587"/>
    </source>
</evidence>
<evidence type="ECO:0000256" key="13">
    <source>
        <dbReference type="SAM" id="MobiDB-lite"/>
    </source>
</evidence>
<dbReference type="InterPro" id="IPR011833">
    <property type="entry name" value="Glycg_phsphrylas"/>
</dbReference>
<comment type="cofactor">
    <cofactor evidence="2 12">
        <name>pyridoxal 5'-phosphate</name>
        <dbReference type="ChEBI" id="CHEBI:597326"/>
    </cofactor>
</comment>
<feature type="region of interest" description="Disordered" evidence="13">
    <location>
        <begin position="810"/>
        <end position="830"/>
    </location>
</feature>
<dbReference type="Proteomes" id="UP000823872">
    <property type="component" value="Chromosome A3"/>
</dbReference>
<evidence type="ECO:0000256" key="5">
    <source>
        <dbReference type="ARBA" id="ARBA00022600"/>
    </source>
</evidence>
<feature type="compositionally biased region" description="Basic and acidic residues" evidence="13">
    <location>
        <begin position="810"/>
        <end position="819"/>
    </location>
</feature>
<dbReference type="GeneTree" id="ENSGT00950000183148"/>
<keyword evidence="8 12" id="KW-0663">Pyridoxal phosphate</keyword>
<comment type="function">
    <text evidence="11">Glycogen phosphorylase that regulates glycogen mobilization. Phosphorylase is an important allosteric enzyme in carbohydrate metabolism. Enzymes from different sources differ in their regulatory mechanisms and in their natural substrates. However, all known phosphorylases share catalytic and structural properties.</text>
</comment>
<keyword evidence="4" id="KW-0021">Allosteric enzyme</keyword>
<gene>
    <name evidence="14" type="primary">PYGL</name>
</gene>
<evidence type="ECO:0000256" key="6">
    <source>
        <dbReference type="ARBA" id="ARBA00022676"/>
    </source>
</evidence>
<dbReference type="NCBIfam" id="TIGR02093">
    <property type="entry name" value="P_ylase"/>
    <property type="match status" value="1"/>
</dbReference>
<reference evidence="14" key="2">
    <citation type="submission" date="2025-08" db="UniProtKB">
        <authorList>
            <consortium name="Ensembl"/>
        </authorList>
    </citation>
    <scope>IDENTIFICATION</scope>
    <source>
        <strain evidence="14">breed Abyssinian</strain>
    </source>
</reference>
<dbReference type="InterPro" id="IPR000811">
    <property type="entry name" value="Glyco_trans_35"/>
</dbReference>
<dbReference type="Pfam" id="PF00343">
    <property type="entry name" value="Phosphorylase"/>
    <property type="match status" value="1"/>
</dbReference>
<feature type="region of interest" description="Disordered" evidence="13">
    <location>
        <begin position="677"/>
        <end position="731"/>
    </location>
</feature>
<feature type="region of interest" description="Disordered" evidence="13">
    <location>
        <begin position="539"/>
        <end position="559"/>
    </location>
</feature>
<keyword evidence="6 12" id="KW-0328">Glycosyltransferase</keyword>
<evidence type="ECO:0000256" key="7">
    <source>
        <dbReference type="ARBA" id="ARBA00022679"/>
    </source>
</evidence>
<comment type="similarity">
    <text evidence="3 12">Belongs to the glycogen phosphorylase family.</text>
</comment>
<dbReference type="Gene3D" id="3.40.50.2000">
    <property type="entry name" value="Glycogen Phosphorylase B"/>
    <property type="match status" value="2"/>
</dbReference>
<comment type="catalytic activity">
    <reaction evidence="1 12">
        <text>[(1-&gt;4)-alpha-D-glucosyl](n) + phosphate = [(1-&gt;4)-alpha-D-glucosyl](n-1) + alpha-D-glucose 1-phosphate</text>
        <dbReference type="Rhea" id="RHEA:41732"/>
        <dbReference type="Rhea" id="RHEA-COMP:9584"/>
        <dbReference type="Rhea" id="RHEA-COMP:9586"/>
        <dbReference type="ChEBI" id="CHEBI:15444"/>
        <dbReference type="ChEBI" id="CHEBI:43474"/>
        <dbReference type="ChEBI" id="CHEBI:58601"/>
        <dbReference type="EC" id="2.4.1.1"/>
    </reaction>
</comment>
<dbReference type="PANTHER" id="PTHR11468">
    <property type="entry name" value="GLYCOGEN PHOSPHORYLASE"/>
    <property type="match status" value="1"/>
</dbReference>
<name>A0ABI7VWZ4_FELCA</name>
<organism evidence="14 15">
    <name type="scientific">Felis catus</name>
    <name type="common">Cat</name>
    <name type="synonym">Felis silvestris catus</name>
    <dbReference type="NCBI Taxonomy" id="9685"/>
    <lineage>
        <taxon>Eukaryota</taxon>
        <taxon>Metazoa</taxon>
        <taxon>Chordata</taxon>
        <taxon>Craniata</taxon>
        <taxon>Vertebrata</taxon>
        <taxon>Euteleostomi</taxon>
        <taxon>Mammalia</taxon>
        <taxon>Eutheria</taxon>
        <taxon>Laurasiatheria</taxon>
        <taxon>Carnivora</taxon>
        <taxon>Feliformia</taxon>
        <taxon>Felidae</taxon>
        <taxon>Felinae</taxon>
        <taxon>Felis</taxon>
    </lineage>
</organism>
<comment type="function">
    <text evidence="12">Allosteric enzyme that catalyzes the rate-limiting step in glycogen catabolism, the phosphorolytic cleavage of glycogen to produce glucose-1-phosphate, and plays a central role in maintaining cellular and organismal glucose homeostasis.</text>
</comment>
<evidence type="ECO:0000256" key="9">
    <source>
        <dbReference type="ARBA" id="ARBA00023277"/>
    </source>
</evidence>